<dbReference type="EMBL" id="FNQV01000004">
    <property type="protein sequence ID" value="SEA01739.1"/>
    <property type="molecule type" value="Genomic_DNA"/>
</dbReference>
<dbReference type="Proteomes" id="UP000199288">
    <property type="component" value="Unassembled WGS sequence"/>
</dbReference>
<name>A0A1H3XQS8_9ACTO</name>
<evidence type="ECO:0000313" key="2">
    <source>
        <dbReference type="Proteomes" id="UP000199288"/>
    </source>
</evidence>
<organism evidence="1 2">
    <name type="scientific">Bowdeniella nasicola</name>
    <dbReference type="NCBI Taxonomy" id="208480"/>
    <lineage>
        <taxon>Bacteria</taxon>
        <taxon>Bacillati</taxon>
        <taxon>Actinomycetota</taxon>
        <taxon>Actinomycetes</taxon>
        <taxon>Actinomycetales</taxon>
        <taxon>Actinomycetaceae</taxon>
        <taxon>Bowdeniella</taxon>
    </lineage>
</organism>
<sequence length="317" mass="34703">MEHPVILASGFAGGVAFRDRVLFRRADGSYADLAGEVHVEPGELTNVRELDLLAHDVLADLNDSYDPWDLRLQLRSIPNAVVTRQLSHVPDVVPAGEGPRLAGRCCDAPTNPWFEPTTPSDDRFIPIIRSGYYGVWRHVGFRIRLLPADACQLIAYGDPSEAVGLAFTPTDSPDAPYVASIDQAELQALYTVEGRAVVDRHLVTICGSRPGVTMVTAQDIPEHERVRQIAAAARFLAEARGDDFAGDTSLAGVQPIDAGPSCNVAASRPLPATLEVDNREVRAIRMERTDFVRSASGWQGNWRERRPAIYLSVIPQF</sequence>
<reference evidence="2" key="1">
    <citation type="submission" date="2016-10" db="EMBL/GenBank/DDBJ databases">
        <authorList>
            <person name="Varghese N."/>
            <person name="Submissions S."/>
        </authorList>
    </citation>
    <scope>NUCLEOTIDE SEQUENCE [LARGE SCALE GENOMIC DNA]</scope>
    <source>
        <strain evidence="2">KPR-1</strain>
    </source>
</reference>
<evidence type="ECO:0000313" key="1">
    <source>
        <dbReference type="EMBL" id="SEA01739.1"/>
    </source>
</evidence>
<dbReference type="AlphaFoldDB" id="A0A1H3XQS8"/>
<protein>
    <submittedName>
        <fullName evidence="1">Uncharacterized protein</fullName>
    </submittedName>
</protein>
<proteinExistence type="predicted"/>
<keyword evidence="2" id="KW-1185">Reference proteome</keyword>
<gene>
    <name evidence="1" type="ORF">SAMN02910418_00713</name>
</gene>
<accession>A0A1H3XQS8</accession>